<accession>S6BJH9</accession>
<sequence length="195" mass="20703">MRNALLLFAALLMAGCADNPVKETPAAPLVVPADSRTQLIVNFKADGRVLGNAHWDEFVASWRAAIQREASALGYRVSEQDGPILASTDPGLLLIIIVDDFRYATEAAGDDEPLIEARAIYLDAQTLKGYGERSYNTTSPAWEEISSELSNVQVRALTKSLVGEIGPPNKTATATATPSAPVAAPVAINESPLVS</sequence>
<reference evidence="1 2" key="1">
    <citation type="journal article" date="2013" name="Genome Announc.">
        <title>Complete Genome Sequence of the Carbazole Degrader Pseudomonas resinovorans Strain CA10 (NBRC 106553).</title>
        <authorList>
            <person name="Shintani M."/>
            <person name="Hosoyama A."/>
            <person name="Ohji S."/>
            <person name="Tsuchikane K."/>
            <person name="Takarada H."/>
            <person name="Yamazoe A."/>
            <person name="Fujita N."/>
            <person name="Nojiri H."/>
        </authorList>
    </citation>
    <scope>NUCLEOTIDE SEQUENCE [LARGE SCALE GENOMIC DNA]</scope>
    <source>
        <strain evidence="1 2">NBRC 106553</strain>
    </source>
</reference>
<evidence type="ECO:0000313" key="2">
    <source>
        <dbReference type="Proteomes" id="UP000015503"/>
    </source>
</evidence>
<dbReference type="OrthoDB" id="5974513at2"/>
<dbReference type="Proteomes" id="UP000015503">
    <property type="component" value="Chromosome"/>
</dbReference>
<dbReference type="STRING" id="1245471.PCA10_36270"/>
<dbReference type="RefSeq" id="WP_016493501.1">
    <property type="nucleotide sequence ID" value="NC_021499.1"/>
</dbReference>
<protein>
    <submittedName>
        <fullName evidence="1">Uncharacterized protein</fullName>
    </submittedName>
</protein>
<dbReference type="AlphaFoldDB" id="S6BJH9"/>
<proteinExistence type="predicted"/>
<dbReference type="EMBL" id="AP013068">
    <property type="protein sequence ID" value="BAN49359.1"/>
    <property type="molecule type" value="Genomic_DNA"/>
</dbReference>
<gene>
    <name evidence="1" type="ORF">PCA10_36270</name>
</gene>
<name>S6BJH9_METRE</name>
<dbReference type="PROSITE" id="PS51257">
    <property type="entry name" value="PROKAR_LIPOPROTEIN"/>
    <property type="match status" value="1"/>
</dbReference>
<dbReference type="HOGENOM" id="CLU_1395291_0_0_6"/>
<evidence type="ECO:0000313" key="1">
    <source>
        <dbReference type="EMBL" id="BAN49359.1"/>
    </source>
</evidence>
<dbReference type="eggNOG" id="ENOG5032PC6">
    <property type="taxonomic scope" value="Bacteria"/>
</dbReference>
<dbReference type="KEGG" id="pre:PCA10_36270"/>
<organism evidence="1 2">
    <name type="scientific">Metapseudomonas resinovorans NBRC 106553</name>
    <dbReference type="NCBI Taxonomy" id="1245471"/>
    <lineage>
        <taxon>Bacteria</taxon>
        <taxon>Pseudomonadati</taxon>
        <taxon>Pseudomonadota</taxon>
        <taxon>Gammaproteobacteria</taxon>
        <taxon>Pseudomonadales</taxon>
        <taxon>Pseudomonadaceae</taxon>
        <taxon>Metapseudomonas</taxon>
    </lineage>
</organism>
<keyword evidence="2" id="KW-1185">Reference proteome</keyword>